<evidence type="ECO:0000256" key="2">
    <source>
        <dbReference type="ARBA" id="ARBA00023012"/>
    </source>
</evidence>
<dbReference type="PANTHER" id="PTHR48111">
    <property type="entry name" value="REGULATOR OF RPOS"/>
    <property type="match status" value="1"/>
</dbReference>
<evidence type="ECO:0000313" key="11">
    <source>
        <dbReference type="Proteomes" id="UP001084197"/>
    </source>
</evidence>
<evidence type="ECO:0000259" key="8">
    <source>
        <dbReference type="PROSITE" id="PS50110"/>
    </source>
</evidence>
<dbReference type="Gene3D" id="1.10.10.10">
    <property type="entry name" value="Winged helix-like DNA-binding domain superfamily/Winged helix DNA-binding domain"/>
    <property type="match status" value="1"/>
</dbReference>
<dbReference type="InterPro" id="IPR036388">
    <property type="entry name" value="WH-like_DNA-bd_sf"/>
</dbReference>
<dbReference type="Gene3D" id="3.40.50.2300">
    <property type="match status" value="1"/>
</dbReference>
<feature type="DNA-binding region" description="OmpR/PhoB-type" evidence="7">
    <location>
        <begin position="128"/>
        <end position="227"/>
    </location>
</feature>
<dbReference type="GO" id="GO:0000976">
    <property type="term" value="F:transcription cis-regulatory region binding"/>
    <property type="evidence" value="ECO:0007669"/>
    <property type="project" value="TreeGrafter"/>
</dbReference>
<dbReference type="GO" id="GO:0000156">
    <property type="term" value="F:phosphorelay response regulator activity"/>
    <property type="evidence" value="ECO:0007669"/>
    <property type="project" value="TreeGrafter"/>
</dbReference>
<evidence type="ECO:0000313" key="10">
    <source>
        <dbReference type="EMBL" id="MCZ0704514.1"/>
    </source>
</evidence>
<dbReference type="PROSITE" id="PS51755">
    <property type="entry name" value="OMPR_PHOB"/>
    <property type="match status" value="1"/>
</dbReference>
<dbReference type="CDD" id="cd17574">
    <property type="entry name" value="REC_OmpR"/>
    <property type="match status" value="1"/>
</dbReference>
<dbReference type="Pfam" id="PF00486">
    <property type="entry name" value="Trans_reg_C"/>
    <property type="match status" value="1"/>
</dbReference>
<dbReference type="Pfam" id="PF00072">
    <property type="entry name" value="Response_reg"/>
    <property type="match status" value="1"/>
</dbReference>
<dbReference type="SMART" id="SM00862">
    <property type="entry name" value="Trans_reg_C"/>
    <property type="match status" value="1"/>
</dbReference>
<keyword evidence="4 7" id="KW-0238">DNA-binding</keyword>
<feature type="domain" description="OmpR/PhoB-type" evidence="9">
    <location>
        <begin position="128"/>
        <end position="227"/>
    </location>
</feature>
<dbReference type="PANTHER" id="PTHR48111:SF9">
    <property type="entry name" value="TWO-COMPONENT RESPONSE REGULATOR RECEIVER PROTEIN"/>
    <property type="match status" value="1"/>
</dbReference>
<sequence>MGGEKILIIEDDVNILKTNQKMLELAGYRVFATDTLESAHSIVNDENPDLLILEVLLPNGNGLNYCKELRLKSDIKILFLSSLCTKNDVINGFHVGGDDYMSKPYDMDELLVRIRALLRRGRLIKSEERVLRLGALELSLSSRRAFLNGEDLLLKPREFYLLEVLIRNRDQILTAQEIYQLIWGSEANDIRTVWVHMSMLRKKLADNSVPDFPKLISIRQQGYLLTLDEDKYE</sequence>
<keyword evidence="1" id="KW-0597">Phosphoprotein</keyword>
<comment type="caution">
    <text evidence="10">The sequence shown here is derived from an EMBL/GenBank/DDBJ whole genome shotgun (WGS) entry which is preliminary data.</text>
</comment>
<dbReference type="InterPro" id="IPR011006">
    <property type="entry name" value="CheY-like_superfamily"/>
</dbReference>
<organism evidence="10 11">
    <name type="scientific">Natronobacillus azotifigens</name>
    <dbReference type="NCBI Taxonomy" id="472978"/>
    <lineage>
        <taxon>Bacteria</taxon>
        <taxon>Bacillati</taxon>
        <taxon>Bacillota</taxon>
        <taxon>Bacilli</taxon>
        <taxon>Bacillales</taxon>
        <taxon>Bacillaceae</taxon>
        <taxon>Natronobacillus</taxon>
    </lineage>
</organism>
<dbReference type="GO" id="GO:0032993">
    <property type="term" value="C:protein-DNA complex"/>
    <property type="evidence" value="ECO:0007669"/>
    <property type="project" value="TreeGrafter"/>
</dbReference>
<keyword evidence="5" id="KW-0804">Transcription</keyword>
<protein>
    <submittedName>
        <fullName evidence="10">Response regulator transcription factor</fullName>
    </submittedName>
</protein>
<evidence type="ECO:0000256" key="5">
    <source>
        <dbReference type="ARBA" id="ARBA00023163"/>
    </source>
</evidence>
<name>A0A9J6RFH7_9BACI</name>
<dbReference type="GO" id="GO:0006355">
    <property type="term" value="P:regulation of DNA-templated transcription"/>
    <property type="evidence" value="ECO:0007669"/>
    <property type="project" value="InterPro"/>
</dbReference>
<dbReference type="PROSITE" id="PS50110">
    <property type="entry name" value="RESPONSE_REGULATORY"/>
    <property type="match status" value="1"/>
</dbReference>
<dbReference type="SUPFAM" id="SSF52172">
    <property type="entry name" value="CheY-like"/>
    <property type="match status" value="1"/>
</dbReference>
<gene>
    <name evidence="10" type="ORF">OWO01_14985</name>
</gene>
<proteinExistence type="predicted"/>
<keyword evidence="3" id="KW-0805">Transcription regulation</keyword>
<dbReference type="AlphaFoldDB" id="A0A9J6RFH7"/>
<keyword evidence="2" id="KW-0902">Two-component regulatory system</keyword>
<dbReference type="InterPro" id="IPR001867">
    <property type="entry name" value="OmpR/PhoB-type_DNA-bd"/>
</dbReference>
<dbReference type="InterPro" id="IPR039420">
    <property type="entry name" value="WalR-like"/>
</dbReference>
<evidence type="ECO:0000256" key="4">
    <source>
        <dbReference type="ARBA" id="ARBA00023125"/>
    </source>
</evidence>
<feature type="domain" description="Response regulatory" evidence="8">
    <location>
        <begin position="5"/>
        <end position="118"/>
    </location>
</feature>
<dbReference type="RefSeq" id="WP_268781288.1">
    <property type="nucleotide sequence ID" value="NZ_JAPRAT010000040.1"/>
</dbReference>
<accession>A0A9J6RFH7</accession>
<dbReference type="SMART" id="SM00448">
    <property type="entry name" value="REC"/>
    <property type="match status" value="1"/>
</dbReference>
<evidence type="ECO:0000256" key="1">
    <source>
        <dbReference type="ARBA" id="ARBA00022553"/>
    </source>
</evidence>
<dbReference type="EMBL" id="JAPRAT010000040">
    <property type="protein sequence ID" value="MCZ0704514.1"/>
    <property type="molecule type" value="Genomic_DNA"/>
</dbReference>
<evidence type="ECO:0000256" key="3">
    <source>
        <dbReference type="ARBA" id="ARBA00023015"/>
    </source>
</evidence>
<dbReference type="InterPro" id="IPR001789">
    <property type="entry name" value="Sig_transdc_resp-reg_receiver"/>
</dbReference>
<dbReference type="GO" id="GO:0005829">
    <property type="term" value="C:cytosol"/>
    <property type="evidence" value="ECO:0007669"/>
    <property type="project" value="TreeGrafter"/>
</dbReference>
<reference evidence="10" key="1">
    <citation type="submission" date="2022-11" db="EMBL/GenBank/DDBJ databases">
        <title>WGS of Natronobacillus azotifigens 24KS-1, an anaerobic diazotrophic haloalkaliphile from soda-rich habitats.</title>
        <authorList>
            <person name="Sorokin D.Y."/>
            <person name="Merkel A.Y."/>
        </authorList>
    </citation>
    <scope>NUCLEOTIDE SEQUENCE</scope>
    <source>
        <strain evidence="10">24KS-1</strain>
    </source>
</reference>
<evidence type="ECO:0000256" key="6">
    <source>
        <dbReference type="PROSITE-ProRule" id="PRU00169"/>
    </source>
</evidence>
<dbReference type="CDD" id="cd00383">
    <property type="entry name" value="trans_reg_C"/>
    <property type="match status" value="1"/>
</dbReference>
<evidence type="ECO:0000256" key="7">
    <source>
        <dbReference type="PROSITE-ProRule" id="PRU01091"/>
    </source>
</evidence>
<dbReference type="Gene3D" id="6.10.250.690">
    <property type="match status" value="1"/>
</dbReference>
<keyword evidence="11" id="KW-1185">Reference proteome</keyword>
<evidence type="ECO:0000259" key="9">
    <source>
        <dbReference type="PROSITE" id="PS51755"/>
    </source>
</evidence>
<dbReference type="Proteomes" id="UP001084197">
    <property type="component" value="Unassembled WGS sequence"/>
</dbReference>
<comment type="caution">
    <text evidence="6">Lacks conserved residue(s) required for the propagation of feature annotation.</text>
</comment>